<protein>
    <submittedName>
        <fullName evidence="2">Uncharacterized protein</fullName>
    </submittedName>
</protein>
<gene>
    <name evidence="2" type="ORF">DS837_22120</name>
</gene>
<comment type="caution">
    <text evidence="2">The sequence shown here is derived from an EMBL/GenBank/DDBJ whole genome shotgun (WGS) entry which is preliminary data.</text>
</comment>
<proteinExistence type="predicted"/>
<feature type="region of interest" description="Disordered" evidence="1">
    <location>
        <begin position="1"/>
        <end position="24"/>
    </location>
</feature>
<evidence type="ECO:0000313" key="3">
    <source>
        <dbReference type="Proteomes" id="UP000476837"/>
    </source>
</evidence>
<evidence type="ECO:0000313" key="2">
    <source>
        <dbReference type="EMBL" id="KAA0681686.1"/>
    </source>
</evidence>
<accession>A0A6L3AVK6</accession>
<name>A0A6L3AVK6_AZOBR</name>
<organism evidence="2 3">
    <name type="scientific">Azospirillum brasilense</name>
    <dbReference type="NCBI Taxonomy" id="192"/>
    <lineage>
        <taxon>Bacteria</taxon>
        <taxon>Pseudomonadati</taxon>
        <taxon>Pseudomonadota</taxon>
        <taxon>Alphaproteobacteria</taxon>
        <taxon>Rhodospirillales</taxon>
        <taxon>Azospirillaceae</taxon>
        <taxon>Azospirillum</taxon>
    </lineage>
</organism>
<dbReference type="EMBL" id="QOKV01000016">
    <property type="protein sequence ID" value="KAA0681686.1"/>
    <property type="molecule type" value="Genomic_DNA"/>
</dbReference>
<sequence length="101" mass="10252">MGGASEAGEARCPLPNPPPLRGRGDCRRLCKSALSRTAGEGGTRAAGGWGQTAKLLPPCASGFHPPLHHPRGAAARRSRSLMATPSPSSGIGITAMARVLS</sequence>
<dbReference type="Proteomes" id="UP000476837">
    <property type="component" value="Unassembled WGS sequence"/>
</dbReference>
<dbReference type="AlphaFoldDB" id="A0A6L3AVK6"/>
<reference evidence="2 3" key="1">
    <citation type="submission" date="2018-07" db="EMBL/GenBank/DDBJ databases">
        <title>Genome sequence of Roseomonas fauriae ATCC 49958.</title>
        <authorList>
            <person name="Sant'Anna F.H."/>
            <person name="Baldani J.I."/>
            <person name="Zilli J.E."/>
            <person name="Reis V.M."/>
            <person name="Hartmann A."/>
            <person name="Cruz L."/>
            <person name="de Souza E.M."/>
            <person name="de Oliveira Pedrosa F."/>
            <person name="Passaglia L.M.P."/>
        </authorList>
    </citation>
    <scope>NUCLEOTIDE SEQUENCE [LARGE SCALE GENOMIC DNA]</scope>
    <source>
        <strain evidence="2 3">ATCC 49958</strain>
    </source>
</reference>
<evidence type="ECO:0000256" key="1">
    <source>
        <dbReference type="SAM" id="MobiDB-lite"/>
    </source>
</evidence>